<name>A0ABR3XI90_9EURO</name>
<feature type="compositionally biased region" description="Basic and acidic residues" evidence="7">
    <location>
        <begin position="1426"/>
        <end position="1436"/>
    </location>
</feature>
<sequence>MAPPKKARPASSRPAGSRSKAPPKSETSKDNDNDPQLSSSGRSGHELTVPVPARSIRQRRIAVSDDPLQDYEGDIPEIVRSRIPTNISQSGLDPTLPPIHNLKDIYDDITRRAIQFGLADFLTHMGSKKLRVVTMCSGTESPLLALEMVGKSLKSIFGMDFKFDHLFSVEIVVFKQAYIETNFHPPLIFRDVTQMQGSEAVTAYGALQPIPKNPDILIAGASCVDFSNLNNQKKSLEDKGESGSTFYGILKYAKVYRPPLVILENVKGAPWAQAAKAWQDIGYAATFAMVDTKDYYIPQTRERGYMICIDRQRQGCEQLADDAVAEWAQVFAQFERRASSPASSFILEDDDPRLERIEKDMAEKSASSRSRTANWSKYQARHQSYRLNNKLGYKRPLSKFQDHGSCNMPDFVWQEWSRVQPERIWDTLDMNFLRTLRTNRYDINYKERFLELSQGIDREIDTRQFGIVGCITPSGIPYITTRGGPLCGLESLSLQGLPLDRLILTRETQRDLQDLAGNAMSSTVVGTAILSALICGYKVLENGRFADPQDNSEDNMTIFPNESYEMIERSLRLTESTEIEIPEILGAANRSSQLCRCEGQATIKRKGILQCSLCGHTACTVCSGNPTHEYHALPNWVLENRTDPVEFLAKLKQILPMRLILSGISDRDYHDLKRDLICPQKIWDGFLDSVARIFGDELRFLSVKRTRGWTVLYDGNDSRLCLEICDDKIDWLLYVKPLAEEPAMSINREIFGKPVARMSTKFGSLLEGQWEICAPVSSKTTLEICGAGSQIAAYESKVGLQDGHFFDAKVWNTLLVSASDEAVKDLEIDIRGTYELLPDCGTACASLHRRLPSQDTPPVYLFLDPSKRGDPQLDSFVFSFSHERLIGNNRRSTLGELSPKWRSAEVNEENVAVALFYRKWTKCDQMRLDTFNDAQLTYRTLSPLNTLIIGDVECQNSNIVFMEFAVPVPEIPSSWKPGQWQSTNLMESVGFLGDFAWLIQKVSGIHDFEDWNLVSAYMPDQGETICSLCAPKKPRTIWGLGRRDTVVPYEDPFEAATYERNIKSRPPAFVAFSMVDEENIVHLKLAVNISTLLHQAYDNFLSSRICRQVELSWRLLPNAPDVKEIGSRGFTLTSNKDTTACSQPPSFRNMRLRPEQLRSLQWMISQEDDNVQPFEEEEVEEALLPSMMWRAEGKATIERAVRGGILADEVGYGKTAVTLGLIDAQSQIDKRRLIKDAGQANGSIPLKATLIIVPQIMVKQWQAEIRKFLGNRYKLLVISTTASLKSKSIANFQEADIILLSWSVFNGAAYYSRVEQFAAAPAAPSKDGRIFDQWFIETLESIADHVDILRAEGPHKLLHIISEKRKDVEEANAYYTYVPSKRLKGKQFAKAQEEQQQVEADPAPKPEDSGPASGKKRKLSAVQKGKQREKEEQEKLWDDASDFGIKTSGQHWTTLKNVLLHMFGFNRIVIDEFTYVNERRIATVLTLKARSKWVLSGTPPLNGFSDVKSIAQFLGLSLGIDEEDPSNPQHARLAASKSERSDAEQFLSFKTPHSQAWHNRRHEVAQGFLDRFMRQISSRKSNAEQNIAEIDEIPWTEHFCVVKLSAVETVIYLELYMQLMSQDLQLRRNGGGRFNNDQIARINDIIGSSKSAQEALLKRCCSSLLDTGSSELLQTPLTCDHLINTRTEQLRELIDDVRSKLKLAAWLFRELGEPHKHIEEFGSNVSRHNFGDAEVTSQLEPMIDFAMRESKAGDWRYFFIDEDELEEIRQQSRTKGAKPEAENAEGGQPEEEEDVETGGTKDPETETSRSTKRVKLDVDAAPANPEQPLRKDQSWPKRPSKEGIAPTLREVAMTLRSLTREWVFRQRALRFLASLQHLQRGQLPPCSSCGRQAGRRSELHVLGHCGHISCDDCIKSVVMKEECAVDGCRGAAPEYRVIRASSLTEDDDPRGPSYDGSKLDALVQLLQDPSRVPDDDQVIVFAQFPDVQEAAAKALERASISCLVIRQADRGAASKVLDFQENKAKVLVLNMGGENAAGLNIQCASHVVFVSPLLAPTAHDYQAAMTQAIGRSRRYGQKKHVHIYHFLAGATIDVNILQQRRGGVVVKRGEEFVLVPEEEIQGSDVRGWEGLSLGEGVV</sequence>
<protein>
    <recommendedName>
        <fullName evidence="8">Helicase ATP-binding domain-containing protein</fullName>
    </recommendedName>
</protein>
<keyword evidence="1 6" id="KW-0489">Methyltransferase</keyword>
<dbReference type="Gene3D" id="3.40.50.10810">
    <property type="entry name" value="Tandem AAA-ATPase domain"/>
    <property type="match status" value="1"/>
</dbReference>
<keyword evidence="6" id="KW-0949">S-adenosyl-L-methionine</keyword>
<evidence type="ECO:0000256" key="3">
    <source>
        <dbReference type="ARBA" id="ARBA00022741"/>
    </source>
</evidence>
<dbReference type="InterPro" id="IPR001525">
    <property type="entry name" value="C5_MeTfrase"/>
</dbReference>
<dbReference type="Gene3D" id="3.40.50.300">
    <property type="entry name" value="P-loop containing nucleotide triphosphate hydrolases"/>
    <property type="match status" value="1"/>
</dbReference>
<dbReference type="EMBL" id="JAVDPF010000017">
    <property type="protein sequence ID" value="KAL1875676.1"/>
    <property type="molecule type" value="Genomic_DNA"/>
</dbReference>
<feature type="region of interest" description="Disordered" evidence="7">
    <location>
        <begin position="1769"/>
        <end position="1842"/>
    </location>
</feature>
<feature type="region of interest" description="Disordered" evidence="7">
    <location>
        <begin position="1388"/>
        <end position="1436"/>
    </location>
</feature>
<dbReference type="InterPro" id="IPR038718">
    <property type="entry name" value="SNF2-like_sf"/>
</dbReference>
<feature type="region of interest" description="Disordered" evidence="7">
    <location>
        <begin position="1"/>
        <end position="53"/>
    </location>
</feature>
<keyword evidence="3" id="KW-0547">Nucleotide-binding</keyword>
<dbReference type="InterPro" id="IPR029063">
    <property type="entry name" value="SAM-dependent_MTases_sf"/>
</dbReference>
<feature type="domain" description="Helicase ATP-binding" evidence="8">
    <location>
        <begin position="1148"/>
        <end position="1532"/>
    </location>
</feature>
<dbReference type="SMART" id="SM00487">
    <property type="entry name" value="DEXDc"/>
    <property type="match status" value="1"/>
</dbReference>
<gene>
    <name evidence="9" type="ORF">Plec18167_005613</name>
</gene>
<dbReference type="Pfam" id="PF00176">
    <property type="entry name" value="SNF2-rel_dom"/>
    <property type="match status" value="1"/>
</dbReference>
<evidence type="ECO:0000256" key="7">
    <source>
        <dbReference type="SAM" id="MobiDB-lite"/>
    </source>
</evidence>
<dbReference type="SUPFAM" id="SSF53335">
    <property type="entry name" value="S-adenosyl-L-methionine-dependent methyltransferases"/>
    <property type="match status" value="1"/>
</dbReference>
<evidence type="ECO:0000256" key="4">
    <source>
        <dbReference type="ARBA" id="ARBA00022801"/>
    </source>
</evidence>
<dbReference type="Gene3D" id="3.40.50.150">
    <property type="entry name" value="Vaccinia Virus protein VP39"/>
    <property type="match status" value="1"/>
</dbReference>
<evidence type="ECO:0000313" key="10">
    <source>
        <dbReference type="Proteomes" id="UP001583193"/>
    </source>
</evidence>
<dbReference type="InterPro" id="IPR050628">
    <property type="entry name" value="SNF2_RAD54_helicase_TF"/>
</dbReference>
<dbReference type="PANTHER" id="PTHR45626">
    <property type="entry name" value="TRANSCRIPTION TERMINATION FACTOR 2-RELATED"/>
    <property type="match status" value="1"/>
</dbReference>
<evidence type="ECO:0000259" key="8">
    <source>
        <dbReference type="SMART" id="SM00487"/>
    </source>
</evidence>
<dbReference type="SUPFAM" id="SSF52540">
    <property type="entry name" value="P-loop containing nucleoside triphosphate hydrolases"/>
    <property type="match status" value="2"/>
</dbReference>
<evidence type="ECO:0000256" key="2">
    <source>
        <dbReference type="ARBA" id="ARBA00022679"/>
    </source>
</evidence>
<feature type="compositionally biased region" description="Basic and acidic residues" evidence="7">
    <location>
        <begin position="1828"/>
        <end position="1841"/>
    </location>
</feature>
<organism evidence="9 10">
    <name type="scientific">Paecilomyces lecythidis</name>
    <dbReference type="NCBI Taxonomy" id="3004212"/>
    <lineage>
        <taxon>Eukaryota</taxon>
        <taxon>Fungi</taxon>
        <taxon>Dikarya</taxon>
        <taxon>Ascomycota</taxon>
        <taxon>Pezizomycotina</taxon>
        <taxon>Eurotiomycetes</taxon>
        <taxon>Eurotiomycetidae</taxon>
        <taxon>Eurotiales</taxon>
        <taxon>Thermoascaceae</taxon>
        <taxon>Paecilomyces</taxon>
    </lineage>
</organism>
<feature type="compositionally biased region" description="Low complexity" evidence="7">
    <location>
        <begin position="9"/>
        <end position="22"/>
    </location>
</feature>
<dbReference type="InterPro" id="IPR000330">
    <property type="entry name" value="SNF2_N"/>
</dbReference>
<evidence type="ECO:0000256" key="5">
    <source>
        <dbReference type="ARBA" id="ARBA00022840"/>
    </source>
</evidence>
<keyword evidence="4" id="KW-0378">Hydrolase</keyword>
<feature type="active site" evidence="6">
    <location>
        <position position="223"/>
    </location>
</feature>
<evidence type="ECO:0000256" key="6">
    <source>
        <dbReference type="PROSITE-ProRule" id="PRU01016"/>
    </source>
</evidence>
<dbReference type="CDD" id="cd18793">
    <property type="entry name" value="SF2_C_SNF"/>
    <property type="match status" value="1"/>
</dbReference>
<evidence type="ECO:0000256" key="1">
    <source>
        <dbReference type="ARBA" id="ARBA00022603"/>
    </source>
</evidence>
<dbReference type="PROSITE" id="PS51679">
    <property type="entry name" value="SAM_MT_C5"/>
    <property type="match status" value="1"/>
</dbReference>
<comment type="similarity">
    <text evidence="6">Belongs to the class I-like SAM-binding methyltransferase superfamily. C5-methyltransferase family.</text>
</comment>
<accession>A0ABR3XI90</accession>
<reference evidence="9 10" key="1">
    <citation type="journal article" date="2024" name="IMA Fungus">
        <title>IMA Genome - F19 : A genome assembly and annotation guide to empower mycologists, including annotated draft genome sequences of Ceratocystis pirilliformis, Diaporthe australafricana, Fusarium ophioides, Paecilomyces lecythidis, and Sporothrix stenoceras.</title>
        <authorList>
            <person name="Aylward J."/>
            <person name="Wilson A.M."/>
            <person name="Visagie C.M."/>
            <person name="Spraker J."/>
            <person name="Barnes I."/>
            <person name="Buitendag C."/>
            <person name="Ceriani C."/>
            <person name="Del Mar Angel L."/>
            <person name="du Plessis D."/>
            <person name="Fuchs T."/>
            <person name="Gasser K."/>
            <person name="Kramer D."/>
            <person name="Li W."/>
            <person name="Munsamy K."/>
            <person name="Piso A."/>
            <person name="Price J.L."/>
            <person name="Sonnekus B."/>
            <person name="Thomas C."/>
            <person name="van der Nest A."/>
            <person name="van Dijk A."/>
            <person name="van Heerden A."/>
            <person name="van Vuuren N."/>
            <person name="Yilmaz N."/>
            <person name="Duong T.A."/>
            <person name="van der Merwe N.A."/>
            <person name="Wingfield M.J."/>
            <person name="Wingfield B.D."/>
        </authorList>
    </citation>
    <scope>NUCLEOTIDE SEQUENCE [LARGE SCALE GENOMIC DNA]</scope>
    <source>
        <strain evidence="9 10">CMW 18167</strain>
    </source>
</reference>
<dbReference type="Pfam" id="PF00145">
    <property type="entry name" value="DNA_methylase"/>
    <property type="match status" value="1"/>
</dbReference>
<dbReference type="Proteomes" id="UP001583193">
    <property type="component" value="Unassembled WGS sequence"/>
</dbReference>
<comment type="caution">
    <text evidence="9">The sequence shown here is derived from an EMBL/GenBank/DDBJ whole genome shotgun (WGS) entry which is preliminary data.</text>
</comment>
<keyword evidence="2 6" id="KW-0808">Transferase</keyword>
<dbReference type="InterPro" id="IPR049730">
    <property type="entry name" value="SNF2/RAD54-like_C"/>
</dbReference>
<evidence type="ECO:0000313" key="9">
    <source>
        <dbReference type="EMBL" id="KAL1875676.1"/>
    </source>
</evidence>
<keyword evidence="10" id="KW-1185">Reference proteome</keyword>
<dbReference type="PANTHER" id="PTHR45626:SF26">
    <property type="entry name" value="FAMILY HELICASE, PUTATIVE (AFU_ORTHOLOGUE AFUA_2G09120)-RELATED"/>
    <property type="match status" value="1"/>
</dbReference>
<keyword evidence="5" id="KW-0067">ATP-binding</keyword>
<feature type="compositionally biased region" description="Low complexity" evidence="7">
    <location>
        <begin position="1388"/>
        <end position="1400"/>
    </location>
</feature>
<feature type="compositionally biased region" description="Basic and acidic residues" evidence="7">
    <location>
        <begin position="1799"/>
        <end position="1818"/>
    </location>
</feature>
<dbReference type="InterPro" id="IPR027417">
    <property type="entry name" value="P-loop_NTPase"/>
</dbReference>
<proteinExistence type="inferred from homology"/>
<dbReference type="InterPro" id="IPR014001">
    <property type="entry name" value="Helicase_ATP-bd"/>
</dbReference>